<organism evidence="1 2">
    <name type="scientific">Tripterygium wilfordii</name>
    <name type="common">Thunder God vine</name>
    <dbReference type="NCBI Taxonomy" id="458696"/>
    <lineage>
        <taxon>Eukaryota</taxon>
        <taxon>Viridiplantae</taxon>
        <taxon>Streptophyta</taxon>
        <taxon>Embryophyta</taxon>
        <taxon>Tracheophyta</taxon>
        <taxon>Spermatophyta</taxon>
        <taxon>Magnoliopsida</taxon>
        <taxon>eudicotyledons</taxon>
        <taxon>Gunneridae</taxon>
        <taxon>Pentapetalae</taxon>
        <taxon>rosids</taxon>
        <taxon>fabids</taxon>
        <taxon>Celastrales</taxon>
        <taxon>Celastraceae</taxon>
        <taxon>Tripterygium</taxon>
    </lineage>
</organism>
<evidence type="ECO:0000313" key="1">
    <source>
        <dbReference type="EMBL" id="KAF5729533.1"/>
    </source>
</evidence>
<protein>
    <recommendedName>
        <fullName evidence="3">RRM domain-containing protein</fullName>
    </recommendedName>
</protein>
<dbReference type="AlphaFoldDB" id="A0A7J7C5V7"/>
<comment type="caution">
    <text evidence="1">The sequence shown here is derived from an EMBL/GenBank/DDBJ whole genome shotgun (WGS) entry which is preliminary data.</text>
</comment>
<dbReference type="Proteomes" id="UP000593562">
    <property type="component" value="Unassembled WGS sequence"/>
</dbReference>
<sequence length="396" mass="43924">MASPNPSSSDSSTYYLPPVTQEEFKMFHNIDRKLFSRLVLSLSREIGQSMQVIAFLLWLEHAGYAMNLIHQMNSLQDYILVALVDEVVLCLKCIESLVFDPNSKQYVKGVPLVENVTKNAVSITYFRENRIKIINEVARNMNDVCVRAFDDIVNHVQSSRQQSLNQVPYYGPPPQKISPSSGAVYYNASALGGYGPPAQPNLQQRMAGPSVPAVNPNLVSKKVGSRAYRAGPSVAPRDPNVAYNKTGVLPTRSIDDDISEALGLSNIRTGDDHHRDRDRTVVVEEDAAVQPDDRTIFLTFSKGYPISENEVKEFFTGMIGDCLESIYMQEVPAGEQPLYARLVVPSESVIEAVLDGRSKAKFSINGKHVWARKYVRKNMRSANSPPSQPSSPVQAS</sequence>
<keyword evidence="2" id="KW-1185">Reference proteome</keyword>
<name>A0A7J7C5V7_TRIWF</name>
<reference evidence="1 2" key="1">
    <citation type="journal article" date="2020" name="Nat. Commun.">
        <title>Genome of Tripterygium wilfordii and identification of cytochrome P450 involved in triptolide biosynthesis.</title>
        <authorList>
            <person name="Tu L."/>
            <person name="Su P."/>
            <person name="Zhang Z."/>
            <person name="Gao L."/>
            <person name="Wang J."/>
            <person name="Hu T."/>
            <person name="Zhou J."/>
            <person name="Zhang Y."/>
            <person name="Zhao Y."/>
            <person name="Liu Y."/>
            <person name="Song Y."/>
            <person name="Tong Y."/>
            <person name="Lu Y."/>
            <person name="Yang J."/>
            <person name="Xu C."/>
            <person name="Jia M."/>
            <person name="Peters R.J."/>
            <person name="Huang L."/>
            <person name="Gao W."/>
        </authorList>
    </citation>
    <scope>NUCLEOTIDE SEQUENCE [LARGE SCALE GENOMIC DNA]</scope>
    <source>
        <strain evidence="2">cv. XIE 37</strain>
        <tissue evidence="1">Leaf</tissue>
    </source>
</reference>
<dbReference type="EMBL" id="JAAARO010000021">
    <property type="protein sequence ID" value="KAF5729533.1"/>
    <property type="molecule type" value="Genomic_DNA"/>
</dbReference>
<proteinExistence type="predicted"/>
<dbReference type="PANTHER" id="PTHR33527">
    <property type="entry name" value="OS07G0274300 PROTEIN"/>
    <property type="match status" value="1"/>
</dbReference>
<dbReference type="InParanoid" id="A0A7J7C5V7"/>
<dbReference type="OrthoDB" id="1882251at2759"/>
<gene>
    <name evidence="1" type="ORF">HS088_TW21G01700</name>
</gene>
<evidence type="ECO:0000313" key="2">
    <source>
        <dbReference type="Proteomes" id="UP000593562"/>
    </source>
</evidence>
<dbReference type="PANTHER" id="PTHR33527:SF28">
    <property type="entry name" value="GB|AAD43168.1"/>
    <property type="match status" value="1"/>
</dbReference>
<evidence type="ECO:0008006" key="3">
    <source>
        <dbReference type="Google" id="ProtNLM"/>
    </source>
</evidence>
<accession>A0A7J7C5V7</accession>